<organism evidence="2 3">
    <name type="scientific">Maricaulis maris</name>
    <dbReference type="NCBI Taxonomy" id="74318"/>
    <lineage>
        <taxon>Bacteria</taxon>
        <taxon>Pseudomonadati</taxon>
        <taxon>Pseudomonadota</taxon>
        <taxon>Alphaproteobacteria</taxon>
        <taxon>Maricaulales</taxon>
        <taxon>Maricaulaceae</taxon>
        <taxon>Maricaulis</taxon>
    </lineage>
</organism>
<keyword evidence="1" id="KW-0812">Transmembrane</keyword>
<comment type="caution">
    <text evidence="2">The sequence shown here is derived from an EMBL/GenBank/DDBJ whole genome shotgun (WGS) entry which is preliminary data.</text>
</comment>
<evidence type="ECO:0000256" key="1">
    <source>
        <dbReference type="SAM" id="Phobius"/>
    </source>
</evidence>
<proteinExistence type="predicted"/>
<dbReference type="EMBL" id="RBIM01000006">
    <property type="protein sequence ID" value="RKQ95624.1"/>
    <property type="molecule type" value="Genomic_DNA"/>
</dbReference>
<protein>
    <submittedName>
        <fullName evidence="2">Uncharacterized protein</fullName>
    </submittedName>
</protein>
<evidence type="ECO:0000313" key="2">
    <source>
        <dbReference type="EMBL" id="RKQ95624.1"/>
    </source>
</evidence>
<evidence type="ECO:0000313" key="3">
    <source>
        <dbReference type="Proteomes" id="UP000273675"/>
    </source>
</evidence>
<keyword evidence="1" id="KW-0472">Membrane</keyword>
<keyword evidence="1" id="KW-1133">Transmembrane helix</keyword>
<gene>
    <name evidence="2" type="ORF">C7435_2727</name>
</gene>
<sequence>MEIVSVISSEMLNVAIGVAGLVLGCISLLLQLIDKSGRR</sequence>
<name>A0A495D249_9PROT</name>
<dbReference type="AlphaFoldDB" id="A0A495D249"/>
<reference evidence="2 3" key="1">
    <citation type="submission" date="2018-10" db="EMBL/GenBank/DDBJ databases">
        <title>Genomic Encyclopedia of Type Strains, Phase IV (KMG-IV): sequencing the most valuable type-strain genomes for metagenomic binning, comparative biology and taxonomic classification.</title>
        <authorList>
            <person name="Goeker M."/>
        </authorList>
    </citation>
    <scope>NUCLEOTIDE SEQUENCE [LARGE SCALE GENOMIC DNA]</scope>
    <source>
        <strain evidence="2 3">DSM 4734</strain>
    </source>
</reference>
<dbReference type="Proteomes" id="UP000273675">
    <property type="component" value="Unassembled WGS sequence"/>
</dbReference>
<accession>A0A495D249</accession>
<feature type="transmembrane region" description="Helical" evidence="1">
    <location>
        <begin position="12"/>
        <end position="33"/>
    </location>
</feature>